<organism evidence="2">
    <name type="scientific">viral metagenome</name>
    <dbReference type="NCBI Taxonomy" id="1070528"/>
    <lineage>
        <taxon>unclassified sequences</taxon>
        <taxon>metagenomes</taxon>
        <taxon>organismal metagenomes</taxon>
    </lineage>
</organism>
<keyword evidence="1" id="KW-1133">Transmembrane helix</keyword>
<sequence length="95" mass="11084">MLIASFCGPALIYFTFMLIHVMIFMYKNKTNEAILQLVVGILMTLLLQLLCMKGMSIISWIIVFIPFIFYTYMMILLFHAFGLDPDENMKQFLVT</sequence>
<evidence type="ECO:0000313" key="2">
    <source>
        <dbReference type="EMBL" id="QHU18037.1"/>
    </source>
</evidence>
<protein>
    <submittedName>
        <fullName evidence="2">Uncharacterized protein</fullName>
    </submittedName>
</protein>
<proteinExistence type="predicted"/>
<accession>A0A6C0KMQ6</accession>
<dbReference type="EMBL" id="MN740922">
    <property type="protein sequence ID" value="QHU18037.1"/>
    <property type="molecule type" value="Genomic_DNA"/>
</dbReference>
<feature type="transmembrane region" description="Helical" evidence="1">
    <location>
        <begin position="57"/>
        <end position="81"/>
    </location>
</feature>
<name>A0A6C0KMQ6_9ZZZZ</name>
<feature type="transmembrane region" description="Helical" evidence="1">
    <location>
        <begin position="33"/>
        <end position="51"/>
    </location>
</feature>
<reference evidence="2" key="1">
    <citation type="journal article" date="2020" name="Nature">
        <title>Giant virus diversity and host interactions through global metagenomics.</title>
        <authorList>
            <person name="Schulz F."/>
            <person name="Roux S."/>
            <person name="Paez-Espino D."/>
            <person name="Jungbluth S."/>
            <person name="Walsh D.A."/>
            <person name="Denef V.J."/>
            <person name="McMahon K.D."/>
            <person name="Konstantinidis K.T."/>
            <person name="Eloe-Fadrosh E.A."/>
            <person name="Kyrpides N.C."/>
            <person name="Woyke T."/>
        </authorList>
    </citation>
    <scope>NUCLEOTIDE SEQUENCE</scope>
    <source>
        <strain evidence="2">GVMAG-S-3300012919-55</strain>
    </source>
</reference>
<evidence type="ECO:0000256" key="1">
    <source>
        <dbReference type="SAM" id="Phobius"/>
    </source>
</evidence>
<keyword evidence="1" id="KW-0472">Membrane</keyword>
<keyword evidence="1" id="KW-0812">Transmembrane</keyword>
<dbReference type="AlphaFoldDB" id="A0A6C0KMQ6"/>
<feature type="transmembrane region" description="Helical" evidence="1">
    <location>
        <begin position="6"/>
        <end position="26"/>
    </location>
</feature>